<dbReference type="RefSeq" id="WP_099581334.1">
    <property type="nucleotide sequence ID" value="NZ_MJBI02000003.1"/>
</dbReference>
<dbReference type="AlphaFoldDB" id="A0A395G9D0"/>
<keyword evidence="3" id="KW-1185">Reference proteome</keyword>
<evidence type="ECO:0000313" key="2">
    <source>
        <dbReference type="EMBL" id="RAI80651.1"/>
    </source>
</evidence>
<sequence>MKKLLVSSVAASLLVSGLVSVNEAEATKANIDYSNPSVAKKAKAGKLSMDGFVIGAKVGKYINSNFYRQGYREFWPSSLGKYPSYYNEEVDVAYVDFQSSSKIGSKNKKITRIVDKNIREFRTIYRTKMLKVYGKPLRTQTSIASNENDYSRVVDVYKNITFFYSYREGYNEQPMLSSAVIFHTKNNSDLEKWYYYAANDAGSNGNTMTEYISSSKWASY</sequence>
<name>A0A395G9D0_9STAP</name>
<feature type="signal peptide" evidence="1">
    <location>
        <begin position="1"/>
        <end position="21"/>
    </location>
</feature>
<dbReference type="EMBL" id="MJBI02000003">
    <property type="protein sequence ID" value="RAI80651.1"/>
    <property type="molecule type" value="Genomic_DNA"/>
</dbReference>
<comment type="caution">
    <text evidence="2">The sequence shown here is derived from an EMBL/GenBank/DDBJ whole genome shotgun (WGS) entry which is preliminary data.</text>
</comment>
<accession>A0A395G9D0</accession>
<evidence type="ECO:0000256" key="1">
    <source>
        <dbReference type="SAM" id="SignalP"/>
    </source>
</evidence>
<reference evidence="2 3" key="1">
    <citation type="journal article" date="2018" name="Front. Microbiol.">
        <title>Description and Comparative Genomics of Macrococcus caseolyticus subsp. hominis subsp. nov., Macrococcus goetzii sp. nov., Macrococcus epidermidis sp. nov., and Macrococcus bohemicus sp. nov., Novel Macrococci From Human Clinical Material With Virulence Potential and Suspected Uptake of Foreign DNA by Natural Transformation.</title>
        <authorList>
            <person name="Maslanova I."/>
            <person name="Wertheimer Z."/>
            <person name="Sedlacek I."/>
            <person name="Svec P."/>
            <person name="Indrakova A."/>
            <person name="Kovarovic V."/>
            <person name="Schumann P."/>
            <person name="Sproer C."/>
            <person name="Kralova S."/>
            <person name="Sedo O."/>
            <person name="Kristofova L."/>
            <person name="Vrbovska V."/>
            <person name="Fuzik T."/>
            <person name="Petras P."/>
            <person name="Zdrahal Z."/>
            <person name="Ruzickova V."/>
            <person name="Doskar J."/>
            <person name="Pantucek R."/>
        </authorList>
    </citation>
    <scope>NUCLEOTIDE SEQUENCE [LARGE SCALE GENOMIC DNA]</scope>
    <source>
        <strain evidence="2 3">CCM 4927</strain>
    </source>
</reference>
<feature type="chain" id="PRO_5038612223" evidence="1">
    <location>
        <begin position="22"/>
        <end position="220"/>
    </location>
</feature>
<evidence type="ECO:0000313" key="3">
    <source>
        <dbReference type="Proteomes" id="UP000229523"/>
    </source>
</evidence>
<gene>
    <name evidence="2" type="ORF">BFS35_009430</name>
</gene>
<organism evidence="2 3">
    <name type="scientific">Macrococcoides goetzii</name>
    <dbReference type="NCBI Taxonomy" id="1891097"/>
    <lineage>
        <taxon>Bacteria</taxon>
        <taxon>Bacillati</taxon>
        <taxon>Bacillota</taxon>
        <taxon>Bacilli</taxon>
        <taxon>Bacillales</taxon>
        <taxon>Staphylococcaceae</taxon>
        <taxon>Macrococcoides</taxon>
    </lineage>
</organism>
<proteinExistence type="predicted"/>
<keyword evidence="1" id="KW-0732">Signal</keyword>
<protein>
    <submittedName>
        <fullName evidence="2">Uncharacterized protein</fullName>
    </submittedName>
</protein>
<dbReference type="Proteomes" id="UP000229523">
    <property type="component" value="Unassembled WGS sequence"/>
</dbReference>